<name>A0A645GRG4_9ZZZZ</name>
<dbReference type="AlphaFoldDB" id="A0A645GRG4"/>
<gene>
    <name evidence="2" type="primary">comEC_25</name>
    <name evidence="2" type="ORF">SDC9_176777</name>
</gene>
<evidence type="ECO:0000256" key="1">
    <source>
        <dbReference type="SAM" id="MobiDB-lite"/>
    </source>
</evidence>
<dbReference type="PANTHER" id="PTHR30619">
    <property type="entry name" value="DNA INTERNALIZATION/COMPETENCE PROTEIN COMEC/REC2"/>
    <property type="match status" value="1"/>
</dbReference>
<protein>
    <submittedName>
        <fullName evidence="2">ComE operon protein 3</fullName>
    </submittedName>
</protein>
<dbReference type="SUPFAM" id="SSF56281">
    <property type="entry name" value="Metallo-hydrolase/oxidoreductase"/>
    <property type="match status" value="1"/>
</dbReference>
<proteinExistence type="predicted"/>
<organism evidence="2">
    <name type="scientific">bioreactor metagenome</name>
    <dbReference type="NCBI Taxonomy" id="1076179"/>
    <lineage>
        <taxon>unclassified sequences</taxon>
        <taxon>metagenomes</taxon>
        <taxon>ecological metagenomes</taxon>
    </lineage>
</organism>
<reference evidence="2" key="1">
    <citation type="submission" date="2019-08" db="EMBL/GenBank/DDBJ databases">
        <authorList>
            <person name="Kucharzyk K."/>
            <person name="Murdoch R.W."/>
            <person name="Higgins S."/>
            <person name="Loffler F."/>
        </authorList>
    </citation>
    <scope>NUCLEOTIDE SEQUENCE</scope>
</reference>
<accession>A0A645GRG4</accession>
<feature type="region of interest" description="Disordered" evidence="1">
    <location>
        <begin position="1"/>
        <end position="34"/>
    </location>
</feature>
<sequence length="104" mass="11509">MLADMEREERQALQPLPGATVLKASHHGSRNGTNMSLLKEVRPFVIILSYDKNNSYGYPHKEVVRAVSASGIKRLDTKDGTIRIVSDGEKISYPQSREVVKNGG</sequence>
<dbReference type="InterPro" id="IPR052159">
    <property type="entry name" value="Competence_DNA_uptake"/>
</dbReference>
<comment type="caution">
    <text evidence="2">The sequence shown here is derived from an EMBL/GenBank/DDBJ whole genome shotgun (WGS) entry which is preliminary data.</text>
</comment>
<dbReference type="EMBL" id="VSSQ01079952">
    <property type="protein sequence ID" value="MPN29325.1"/>
    <property type="molecule type" value="Genomic_DNA"/>
</dbReference>
<dbReference type="Gene3D" id="3.60.15.10">
    <property type="entry name" value="Ribonuclease Z/Hydroxyacylglutathione hydrolase-like"/>
    <property type="match status" value="1"/>
</dbReference>
<dbReference type="PANTHER" id="PTHR30619:SF7">
    <property type="entry name" value="BETA-LACTAMASE DOMAIN PROTEIN"/>
    <property type="match status" value="1"/>
</dbReference>
<evidence type="ECO:0000313" key="2">
    <source>
        <dbReference type="EMBL" id="MPN29325.1"/>
    </source>
</evidence>
<dbReference type="InterPro" id="IPR036866">
    <property type="entry name" value="RibonucZ/Hydroxyglut_hydro"/>
</dbReference>
<feature type="compositionally biased region" description="Basic and acidic residues" evidence="1">
    <location>
        <begin position="1"/>
        <end position="11"/>
    </location>
</feature>